<dbReference type="PANTHER" id="PTHR33121">
    <property type="entry name" value="CYCLIC DI-GMP PHOSPHODIESTERASE PDEF"/>
    <property type="match status" value="1"/>
</dbReference>
<dbReference type="RefSeq" id="WP_275416827.1">
    <property type="nucleotide sequence ID" value="NZ_CP106878.1"/>
</dbReference>
<feature type="domain" description="EAL" evidence="1">
    <location>
        <begin position="1"/>
        <end position="243"/>
    </location>
</feature>
<dbReference type="Pfam" id="PF00563">
    <property type="entry name" value="EAL"/>
    <property type="match status" value="1"/>
</dbReference>
<dbReference type="PROSITE" id="PS50883">
    <property type="entry name" value="EAL"/>
    <property type="match status" value="1"/>
</dbReference>
<dbReference type="PANTHER" id="PTHR33121:SF76">
    <property type="entry name" value="SIGNALING PROTEIN"/>
    <property type="match status" value="1"/>
</dbReference>
<organism evidence="2 3">
    <name type="scientific">Fervidibacillus albus</name>
    <dbReference type="NCBI Taxonomy" id="2980026"/>
    <lineage>
        <taxon>Bacteria</taxon>
        <taxon>Bacillati</taxon>
        <taxon>Bacillota</taxon>
        <taxon>Bacilli</taxon>
        <taxon>Bacillales</taxon>
        <taxon>Bacillaceae</taxon>
        <taxon>Fervidibacillus</taxon>
    </lineage>
</organism>
<proteinExistence type="predicted"/>
<dbReference type="EMBL" id="CP106878">
    <property type="protein sequence ID" value="WAA09042.1"/>
    <property type="molecule type" value="Genomic_DNA"/>
</dbReference>
<name>A0A9E8LSZ1_9BACI</name>
<keyword evidence="3" id="KW-1185">Reference proteome</keyword>
<dbReference type="SMART" id="SM00052">
    <property type="entry name" value="EAL"/>
    <property type="match status" value="1"/>
</dbReference>
<dbReference type="CDD" id="cd01948">
    <property type="entry name" value="EAL"/>
    <property type="match status" value="1"/>
</dbReference>
<evidence type="ECO:0000313" key="3">
    <source>
        <dbReference type="Proteomes" id="UP001164718"/>
    </source>
</evidence>
<dbReference type="KEGG" id="faf:OE104_10610"/>
<dbReference type="GO" id="GO:0071111">
    <property type="term" value="F:cyclic-guanylate-specific phosphodiesterase activity"/>
    <property type="evidence" value="ECO:0007669"/>
    <property type="project" value="InterPro"/>
</dbReference>
<protein>
    <submittedName>
        <fullName evidence="2">EAL domain-containing protein</fullName>
    </submittedName>
</protein>
<evidence type="ECO:0000259" key="1">
    <source>
        <dbReference type="PROSITE" id="PS50883"/>
    </source>
</evidence>
<accession>A0A9E8LSZ1</accession>
<dbReference type="Gene3D" id="3.20.20.450">
    <property type="entry name" value="EAL domain"/>
    <property type="match status" value="1"/>
</dbReference>
<gene>
    <name evidence="2" type="ORF">OE104_10610</name>
</gene>
<dbReference type="InterPro" id="IPR050706">
    <property type="entry name" value="Cyclic-di-GMP_PDE-like"/>
</dbReference>
<reference evidence="2" key="1">
    <citation type="submission" date="2022-09" db="EMBL/GenBank/DDBJ databases">
        <title>Complete Genomes of Fervidibacillus albus and Fervidibacillus halotolerans isolated from tidal flat sediments.</title>
        <authorList>
            <person name="Kwon K.K."/>
            <person name="Yang S.-H."/>
            <person name="Park M.J."/>
            <person name="Oh H.-M."/>
        </authorList>
    </citation>
    <scope>NUCLEOTIDE SEQUENCE</scope>
    <source>
        <strain evidence="2">MEBiC13591</strain>
    </source>
</reference>
<dbReference type="InterPro" id="IPR035919">
    <property type="entry name" value="EAL_sf"/>
</dbReference>
<evidence type="ECO:0000313" key="2">
    <source>
        <dbReference type="EMBL" id="WAA09042.1"/>
    </source>
</evidence>
<sequence length="243" mass="28091">MANIIESMIKNRTYTNYFQPIYELDTNEIIGYESLFRSETVPSPETLFDLAHMTNQVFELDLASIKNSLTIFDDYYLPTNQKKRSLFLNVFPSTLTKKTFVQFLFQLEEKHQNVQEKIVFEINEAENTDDISQLKIVTKQLKERGYKIALDDLGKGYSSFKMYLELEPNLVKIDKYFASGLHKNEKKQKLLNMFTNIGMNDVDVVLEGIENADDLHVAQQIGVRFGQGYHLGKPKPLEKVGIV</sequence>
<dbReference type="Proteomes" id="UP001164718">
    <property type="component" value="Chromosome"/>
</dbReference>
<dbReference type="InterPro" id="IPR001633">
    <property type="entry name" value="EAL_dom"/>
</dbReference>
<dbReference type="AlphaFoldDB" id="A0A9E8LSZ1"/>
<dbReference type="SUPFAM" id="SSF141868">
    <property type="entry name" value="EAL domain-like"/>
    <property type="match status" value="1"/>
</dbReference>